<accession>A0A3B0Y982</accession>
<evidence type="ECO:0000256" key="1">
    <source>
        <dbReference type="SAM" id="MobiDB-lite"/>
    </source>
</evidence>
<organism evidence="2">
    <name type="scientific">hydrothermal vent metagenome</name>
    <dbReference type="NCBI Taxonomy" id="652676"/>
    <lineage>
        <taxon>unclassified sequences</taxon>
        <taxon>metagenomes</taxon>
        <taxon>ecological metagenomes</taxon>
    </lineage>
</organism>
<feature type="region of interest" description="Disordered" evidence="1">
    <location>
        <begin position="315"/>
        <end position="351"/>
    </location>
</feature>
<protein>
    <submittedName>
        <fullName evidence="2">Uncharacterized protein</fullName>
    </submittedName>
</protein>
<name>A0A3B0Y982_9ZZZZ</name>
<feature type="region of interest" description="Disordered" evidence="1">
    <location>
        <begin position="437"/>
        <end position="477"/>
    </location>
</feature>
<feature type="compositionally biased region" description="Polar residues" evidence="1">
    <location>
        <begin position="465"/>
        <end position="477"/>
    </location>
</feature>
<reference evidence="2" key="1">
    <citation type="submission" date="2018-06" db="EMBL/GenBank/DDBJ databases">
        <authorList>
            <person name="Zhirakovskaya E."/>
        </authorList>
    </citation>
    <scope>NUCLEOTIDE SEQUENCE</scope>
</reference>
<dbReference type="EMBL" id="UOFL01000001">
    <property type="protein sequence ID" value="VAW70709.1"/>
    <property type="molecule type" value="Genomic_DNA"/>
</dbReference>
<dbReference type="AlphaFoldDB" id="A0A3B0Y982"/>
<proteinExistence type="predicted"/>
<feature type="compositionally biased region" description="Polar residues" evidence="1">
    <location>
        <begin position="437"/>
        <end position="457"/>
    </location>
</feature>
<evidence type="ECO:0000313" key="2">
    <source>
        <dbReference type="EMBL" id="VAW70709.1"/>
    </source>
</evidence>
<feature type="compositionally biased region" description="Acidic residues" evidence="1">
    <location>
        <begin position="328"/>
        <end position="346"/>
    </location>
</feature>
<sequence>MDIPLDQYQELAWAMARQRQTILKKPWADAIALASVEHRLRKYLFVLSHYVDEKEAEPSKEYEVFVYLARRILAYNEETKIQGWNKAIDYLAEPGDKENGASSALILLPPYGDHKQLLATAYNDVEALQPAIIKLWQKTNTKISIELIQRSDLLSTSNEFQIAALEYAARSEDFTLDFFEGFYMALISGQGEVHEHLLAPAIDAGLLRGDNNAKTAILRGIEQITDPEITLKLLRLAALSGDNQFLPVLESFTHTAPEHAYHLLALHGNKGAIPIMIEGLKNASQLEYAEQGWDLLTDVKLPQVPRMYLAANSEDDFDEESNFSAENNTDDDDFELGGDFDEEENKEDTVSDVRVAEQWWADNSDSWQHENRYLKGQLAHSQGLAKIIQTTAGLITADLLEALVLEQAQEQKQPLASTADHSDSWCEHRNEFLQQYSEGESDSDIANTQSSQATQAPLNKHARTTRTGQDARNTTYA</sequence>
<gene>
    <name evidence="2" type="ORF">MNBD_GAMMA12-2382</name>
</gene>